<evidence type="ECO:0000313" key="3">
    <source>
        <dbReference type="Proteomes" id="UP001501645"/>
    </source>
</evidence>
<dbReference type="InterPro" id="IPR007685">
    <property type="entry name" value="RelA_SpoT"/>
</dbReference>
<reference evidence="3" key="1">
    <citation type="journal article" date="2019" name="Int. J. Syst. Evol. Microbiol.">
        <title>The Global Catalogue of Microorganisms (GCM) 10K type strain sequencing project: providing services to taxonomists for standard genome sequencing and annotation.</title>
        <authorList>
            <consortium name="The Broad Institute Genomics Platform"/>
            <consortium name="The Broad Institute Genome Sequencing Center for Infectious Disease"/>
            <person name="Wu L."/>
            <person name="Ma J."/>
        </authorList>
    </citation>
    <scope>NUCLEOTIDE SEQUENCE [LARGE SCALE GENOMIC DNA]</scope>
    <source>
        <strain evidence="3">JCM 18537</strain>
    </source>
</reference>
<dbReference type="SUPFAM" id="SSF81301">
    <property type="entry name" value="Nucleotidyltransferase"/>
    <property type="match status" value="1"/>
</dbReference>
<dbReference type="PANTHER" id="PTHR47837">
    <property type="entry name" value="GTP PYROPHOSPHOKINASE YJBM"/>
    <property type="match status" value="1"/>
</dbReference>
<dbReference type="RefSeq" id="WP_345434924.1">
    <property type="nucleotide sequence ID" value="NZ_BAABKO010000001.1"/>
</dbReference>
<dbReference type="InterPro" id="IPR043519">
    <property type="entry name" value="NT_sf"/>
</dbReference>
<name>A0ABP8ZQJ1_9MICO</name>
<dbReference type="Gene3D" id="3.30.460.10">
    <property type="entry name" value="Beta Polymerase, domain 2"/>
    <property type="match status" value="1"/>
</dbReference>
<organism evidence="2 3">
    <name type="scientific">Microbacterium gilvum</name>
    <dbReference type="NCBI Taxonomy" id="1336204"/>
    <lineage>
        <taxon>Bacteria</taxon>
        <taxon>Bacillati</taxon>
        <taxon>Actinomycetota</taxon>
        <taxon>Actinomycetes</taxon>
        <taxon>Micrococcales</taxon>
        <taxon>Microbacteriaceae</taxon>
        <taxon>Microbacterium</taxon>
    </lineage>
</organism>
<sequence>MPTYRDMPNVSKSEINRCGDYLATLYRILDDGDDERLEEHFDRETYLRATGVVDDFRAAHQRPLSITSVGLRQFYQSQLGRYPVVSQRLKRLPRIIRKLSNMGNSNLARLEDVGGTRAVVRDLDEQRRLCDHIERRWGDRIKRHRDYVGDPKATGYRARHFVIEKSERRIEIQVRTRLQQRWANAIEAADSRFNLALKDGRGPQEMLDYFSTSGAMLYFQDADAQPPAELADQHNAATDAVVEAGYFVRRRRD</sequence>
<evidence type="ECO:0000313" key="2">
    <source>
        <dbReference type="EMBL" id="GAA4762749.1"/>
    </source>
</evidence>
<dbReference type="CDD" id="cd05399">
    <property type="entry name" value="NT_Rel-Spo_like"/>
    <property type="match status" value="1"/>
</dbReference>
<dbReference type="Pfam" id="PF04607">
    <property type="entry name" value="RelA_SpoT"/>
    <property type="match status" value="1"/>
</dbReference>
<feature type="domain" description="RelA/SpoT" evidence="1">
    <location>
        <begin position="87"/>
        <end position="197"/>
    </location>
</feature>
<gene>
    <name evidence="2" type="ORF">GCM10023351_01510</name>
</gene>
<dbReference type="EMBL" id="BAABKO010000001">
    <property type="protein sequence ID" value="GAA4762749.1"/>
    <property type="molecule type" value="Genomic_DNA"/>
</dbReference>
<dbReference type="Proteomes" id="UP001501645">
    <property type="component" value="Unassembled WGS sequence"/>
</dbReference>
<dbReference type="SMART" id="SM00954">
    <property type="entry name" value="RelA_SpoT"/>
    <property type="match status" value="1"/>
</dbReference>
<protein>
    <recommendedName>
        <fullName evidence="1">RelA/SpoT domain-containing protein</fullName>
    </recommendedName>
</protein>
<evidence type="ECO:0000259" key="1">
    <source>
        <dbReference type="SMART" id="SM00954"/>
    </source>
</evidence>
<comment type="caution">
    <text evidence="2">The sequence shown here is derived from an EMBL/GenBank/DDBJ whole genome shotgun (WGS) entry which is preliminary data.</text>
</comment>
<keyword evidence="3" id="KW-1185">Reference proteome</keyword>
<proteinExistence type="predicted"/>
<dbReference type="PANTHER" id="PTHR47837:SF1">
    <property type="entry name" value="GTP PYROPHOSPHOKINASE YJBM"/>
    <property type="match status" value="1"/>
</dbReference>
<accession>A0ABP8ZQJ1</accession>
<dbReference type="InterPro" id="IPR052366">
    <property type="entry name" value="GTP_Pyrophosphokinase"/>
</dbReference>